<name>M7ZY25_TRIUA</name>
<reference evidence="1" key="1">
    <citation type="journal article" date="2013" name="Nature">
        <title>Draft genome of the wheat A-genome progenitor Triticum urartu.</title>
        <authorList>
            <person name="Ling H.Q."/>
            <person name="Zhao S."/>
            <person name="Liu D."/>
            <person name="Wang J."/>
            <person name="Sun H."/>
            <person name="Zhang C."/>
            <person name="Fan H."/>
            <person name="Li D."/>
            <person name="Dong L."/>
            <person name="Tao Y."/>
            <person name="Gao C."/>
            <person name="Wu H."/>
            <person name="Li Y."/>
            <person name="Cui Y."/>
            <person name="Guo X."/>
            <person name="Zheng S."/>
            <person name="Wang B."/>
            <person name="Yu K."/>
            <person name="Liang Q."/>
            <person name="Yang W."/>
            <person name="Lou X."/>
            <person name="Chen J."/>
            <person name="Feng M."/>
            <person name="Jian J."/>
            <person name="Zhang X."/>
            <person name="Luo G."/>
            <person name="Jiang Y."/>
            <person name="Liu J."/>
            <person name="Wang Z."/>
            <person name="Sha Y."/>
            <person name="Zhang B."/>
            <person name="Wu H."/>
            <person name="Tang D."/>
            <person name="Shen Q."/>
            <person name="Xue P."/>
            <person name="Zou S."/>
            <person name="Wang X."/>
            <person name="Liu X."/>
            <person name="Wang F."/>
            <person name="Yang Y."/>
            <person name="An X."/>
            <person name="Dong Z."/>
            <person name="Zhang K."/>
            <person name="Zhang X."/>
            <person name="Luo M.C."/>
            <person name="Dvorak J."/>
            <person name="Tong Y."/>
            <person name="Wang J."/>
            <person name="Yang H."/>
            <person name="Li Z."/>
            <person name="Wang D."/>
            <person name="Zhang A."/>
            <person name="Wang J."/>
        </authorList>
    </citation>
    <scope>NUCLEOTIDE SEQUENCE</scope>
</reference>
<dbReference type="InterPro" id="IPR035892">
    <property type="entry name" value="C2_domain_sf"/>
</dbReference>
<evidence type="ECO:0000313" key="1">
    <source>
        <dbReference type="EMBL" id="EMS64977.1"/>
    </source>
</evidence>
<dbReference type="STRING" id="4572.M7ZY25"/>
<accession>M7ZY25</accession>
<gene>
    <name evidence="1" type="ORF">TRIUR3_19060</name>
</gene>
<protein>
    <submittedName>
        <fullName evidence="1">Uncharacterized protein</fullName>
    </submittedName>
</protein>
<dbReference type="AlphaFoldDB" id="M7ZY25"/>
<sequence>MAHSRGEKMENKESLGHVNINLVDVVNNERINEKYHLINSRNGKLQLEIKWNTV</sequence>
<organism evidence="1">
    <name type="scientific">Triticum urartu</name>
    <name type="common">Red wild einkorn</name>
    <name type="synonym">Crithodium urartu</name>
    <dbReference type="NCBI Taxonomy" id="4572"/>
    <lineage>
        <taxon>Eukaryota</taxon>
        <taxon>Viridiplantae</taxon>
        <taxon>Streptophyta</taxon>
        <taxon>Embryophyta</taxon>
        <taxon>Tracheophyta</taxon>
        <taxon>Spermatophyta</taxon>
        <taxon>Magnoliopsida</taxon>
        <taxon>Liliopsida</taxon>
        <taxon>Poales</taxon>
        <taxon>Poaceae</taxon>
        <taxon>BOP clade</taxon>
        <taxon>Pooideae</taxon>
        <taxon>Triticodae</taxon>
        <taxon>Triticeae</taxon>
        <taxon>Triticinae</taxon>
        <taxon>Triticum</taxon>
    </lineage>
</organism>
<proteinExistence type="predicted"/>
<dbReference type="EMBL" id="KD049763">
    <property type="protein sequence ID" value="EMS64977.1"/>
    <property type="molecule type" value="Genomic_DNA"/>
</dbReference>
<dbReference type="Gene3D" id="2.60.40.150">
    <property type="entry name" value="C2 domain"/>
    <property type="match status" value="1"/>
</dbReference>
<dbReference type="eggNOG" id="KOG1012">
    <property type="taxonomic scope" value="Eukaryota"/>
</dbReference>